<dbReference type="Gene3D" id="1.20.1280.50">
    <property type="match status" value="1"/>
</dbReference>
<evidence type="ECO:0000256" key="1">
    <source>
        <dbReference type="SAM" id="MobiDB-lite"/>
    </source>
</evidence>
<dbReference type="InterPro" id="IPR001810">
    <property type="entry name" value="F-box_dom"/>
</dbReference>
<feature type="domain" description="F-box protein AT5G49610-like beta-propeller" evidence="3">
    <location>
        <begin position="146"/>
        <end position="352"/>
    </location>
</feature>
<dbReference type="Pfam" id="PF23635">
    <property type="entry name" value="Beta-prop_AT5G49610-like"/>
    <property type="match status" value="1"/>
</dbReference>
<sequence length="559" mass="62295">MGWFFGPGRKLRRTWATNSRQSTTPHPHTTSSRRHHDTPPPTHTPRPASPPAALEDDDLLRKIFLLLPPQPSTLPRLSVVCKQWRDVVTDPQFLRGFRDQHRKPPLLGLVMGHTGSPYFRSDLDPPDHIPHERFFPRDVRSMNMDIFDCRHGRVVFFAQRLGEVVLFDPATGGRRCVVVPPVFHGKEIGVFNAAVICVSGDEGHVHGDCHTSPFQVVLIGIHDDNKRAFASVYSSETGTWGELISTAAIRYMCELNRPSTLVGDSVYWVFDGNEDGILKFDLDRHSLVNIEMPDFMYYNCSSSFKIMSTDDGSFGLAALEYQKFEMWEREVDCDGVAGWVLQKTFELNTILGLGPMGGCDNLMLGYDEDDRAIYVKTDIGVCIIQLETMQFRNLGKDNFTTTAYYPYKSFYTAVSDLAVCDRTGDLFAPLANDYLLASWGVGAVGGNEAATSSETLPDGGTVGMSKHIDQGKDADPVPSRALKQTRIDVIFKKETETRSKLSKAWAKWFRSNGVPGNKADCPLFRSALKLTQQLGTRFIAPTGNEIDGANLDASDEELP</sequence>
<dbReference type="InterPro" id="IPR056594">
    <property type="entry name" value="AT5G49610-like_b-prop"/>
</dbReference>
<dbReference type="OMA" id="TWATNSR"/>
<dbReference type="STRING" id="4572.M8AHF8"/>
<feature type="region of interest" description="Disordered" evidence="1">
    <location>
        <begin position="14"/>
        <end position="53"/>
    </location>
</feature>
<evidence type="ECO:0000259" key="2">
    <source>
        <dbReference type="Pfam" id="PF00646"/>
    </source>
</evidence>
<protein>
    <submittedName>
        <fullName evidence="4">Uncharacterized protein</fullName>
    </submittedName>
</protein>
<name>M8AHF8_TRIUA</name>
<proteinExistence type="predicted"/>
<feature type="compositionally biased region" description="Pro residues" evidence="1">
    <location>
        <begin position="39"/>
        <end position="50"/>
    </location>
</feature>
<dbReference type="PANTHER" id="PTHR32133">
    <property type="entry name" value="OS07G0120400 PROTEIN"/>
    <property type="match status" value="1"/>
</dbReference>
<evidence type="ECO:0000313" key="4">
    <source>
        <dbReference type="EMBL" id="EMS64355.1"/>
    </source>
</evidence>
<feature type="domain" description="F-box" evidence="2">
    <location>
        <begin position="57"/>
        <end position="94"/>
    </location>
</feature>
<dbReference type="InterPro" id="IPR036047">
    <property type="entry name" value="F-box-like_dom_sf"/>
</dbReference>
<dbReference type="AlphaFoldDB" id="M8AHF8"/>
<dbReference type="eggNOG" id="ENOG502R45H">
    <property type="taxonomic scope" value="Eukaryota"/>
</dbReference>
<organism evidence="4">
    <name type="scientific">Triticum urartu</name>
    <name type="common">Red wild einkorn</name>
    <name type="synonym">Crithodium urartu</name>
    <dbReference type="NCBI Taxonomy" id="4572"/>
    <lineage>
        <taxon>Eukaryota</taxon>
        <taxon>Viridiplantae</taxon>
        <taxon>Streptophyta</taxon>
        <taxon>Embryophyta</taxon>
        <taxon>Tracheophyta</taxon>
        <taxon>Spermatophyta</taxon>
        <taxon>Magnoliopsida</taxon>
        <taxon>Liliopsida</taxon>
        <taxon>Poales</taxon>
        <taxon>Poaceae</taxon>
        <taxon>BOP clade</taxon>
        <taxon>Pooideae</taxon>
        <taxon>Triticodae</taxon>
        <taxon>Triticeae</taxon>
        <taxon>Triticinae</taxon>
        <taxon>Triticum</taxon>
    </lineage>
</organism>
<feature type="compositionally biased region" description="Low complexity" evidence="1">
    <location>
        <begin position="19"/>
        <end position="30"/>
    </location>
</feature>
<dbReference type="PANTHER" id="PTHR32133:SF340">
    <property type="entry name" value="F-BOX DOMAIN-CONTAINING PROTEIN"/>
    <property type="match status" value="1"/>
</dbReference>
<reference evidence="4" key="1">
    <citation type="journal article" date="2013" name="Nature">
        <title>Draft genome of the wheat A-genome progenitor Triticum urartu.</title>
        <authorList>
            <person name="Ling H.Q."/>
            <person name="Zhao S."/>
            <person name="Liu D."/>
            <person name="Wang J."/>
            <person name="Sun H."/>
            <person name="Zhang C."/>
            <person name="Fan H."/>
            <person name="Li D."/>
            <person name="Dong L."/>
            <person name="Tao Y."/>
            <person name="Gao C."/>
            <person name="Wu H."/>
            <person name="Li Y."/>
            <person name="Cui Y."/>
            <person name="Guo X."/>
            <person name="Zheng S."/>
            <person name="Wang B."/>
            <person name="Yu K."/>
            <person name="Liang Q."/>
            <person name="Yang W."/>
            <person name="Lou X."/>
            <person name="Chen J."/>
            <person name="Feng M."/>
            <person name="Jian J."/>
            <person name="Zhang X."/>
            <person name="Luo G."/>
            <person name="Jiang Y."/>
            <person name="Liu J."/>
            <person name="Wang Z."/>
            <person name="Sha Y."/>
            <person name="Zhang B."/>
            <person name="Wu H."/>
            <person name="Tang D."/>
            <person name="Shen Q."/>
            <person name="Xue P."/>
            <person name="Zou S."/>
            <person name="Wang X."/>
            <person name="Liu X."/>
            <person name="Wang F."/>
            <person name="Yang Y."/>
            <person name="An X."/>
            <person name="Dong Z."/>
            <person name="Zhang K."/>
            <person name="Zhang X."/>
            <person name="Luo M.C."/>
            <person name="Dvorak J."/>
            <person name="Tong Y."/>
            <person name="Wang J."/>
            <person name="Yang H."/>
            <person name="Li Z."/>
            <person name="Wang D."/>
            <person name="Zhang A."/>
            <person name="Wang J."/>
        </authorList>
    </citation>
    <scope>NUCLEOTIDE SEQUENCE</scope>
</reference>
<dbReference type="Pfam" id="PF00646">
    <property type="entry name" value="F-box"/>
    <property type="match status" value="1"/>
</dbReference>
<evidence type="ECO:0000259" key="3">
    <source>
        <dbReference type="Pfam" id="PF23635"/>
    </source>
</evidence>
<dbReference type="SUPFAM" id="SSF81383">
    <property type="entry name" value="F-box domain"/>
    <property type="match status" value="1"/>
</dbReference>
<dbReference type="EMBL" id="KD057169">
    <property type="protein sequence ID" value="EMS64355.1"/>
    <property type="molecule type" value="Genomic_DNA"/>
</dbReference>
<accession>M8AHF8</accession>
<gene>
    <name evidence="4" type="ORF">TRIUR3_25121</name>
</gene>